<protein>
    <submittedName>
        <fullName evidence="2">Uncharacterized protein</fullName>
    </submittedName>
</protein>
<gene>
    <name evidence="2" type="ORF">NS365_03880</name>
</gene>
<name>A0A175RVE7_9HYPH</name>
<evidence type="ECO:0000256" key="1">
    <source>
        <dbReference type="SAM" id="MobiDB-lite"/>
    </source>
</evidence>
<keyword evidence="3" id="KW-1185">Reference proteome</keyword>
<dbReference type="AlphaFoldDB" id="A0A175RVE7"/>
<feature type="region of interest" description="Disordered" evidence="1">
    <location>
        <begin position="41"/>
        <end position="63"/>
    </location>
</feature>
<sequence>MGNSMTASDIVTALEAGLITENEAVEQGMVECLSDLYGKTSTSPRFGASSGREPQTARVWSPR</sequence>
<reference evidence="2 3" key="1">
    <citation type="journal article" date="2016" name="Front. Microbiol.">
        <title>Genomic Resource of Rice Seed Associated Bacteria.</title>
        <authorList>
            <person name="Midha S."/>
            <person name="Bansal K."/>
            <person name="Sharma S."/>
            <person name="Kumar N."/>
            <person name="Patil P.P."/>
            <person name="Chaudhry V."/>
            <person name="Patil P.B."/>
        </authorList>
    </citation>
    <scope>NUCLEOTIDE SEQUENCE [LARGE SCALE GENOMIC DNA]</scope>
    <source>
        <strain evidence="2 3">NS365</strain>
    </source>
</reference>
<accession>A0A175RVE7</accession>
<dbReference type="EMBL" id="LDQA01000010">
    <property type="protein sequence ID" value="KTR07441.1"/>
    <property type="molecule type" value="Genomic_DNA"/>
</dbReference>
<proteinExistence type="predicted"/>
<dbReference type="PATRIC" id="fig|401562.4.peg.288"/>
<comment type="caution">
    <text evidence="2">The sequence shown here is derived from an EMBL/GenBank/DDBJ whole genome shotgun (WGS) entry which is preliminary data.</text>
</comment>
<evidence type="ECO:0000313" key="2">
    <source>
        <dbReference type="EMBL" id="KTR07441.1"/>
    </source>
</evidence>
<dbReference type="Proteomes" id="UP000078529">
    <property type="component" value="Unassembled WGS sequence"/>
</dbReference>
<organism evidence="2 3">
    <name type="scientific">Aureimonas ureilytica</name>
    <dbReference type="NCBI Taxonomy" id="401562"/>
    <lineage>
        <taxon>Bacteria</taxon>
        <taxon>Pseudomonadati</taxon>
        <taxon>Pseudomonadota</taxon>
        <taxon>Alphaproteobacteria</taxon>
        <taxon>Hyphomicrobiales</taxon>
        <taxon>Aurantimonadaceae</taxon>
        <taxon>Aureimonas</taxon>
    </lineage>
</organism>
<evidence type="ECO:0000313" key="3">
    <source>
        <dbReference type="Proteomes" id="UP000078529"/>
    </source>
</evidence>